<name>A0A830ZW18_MICAE</name>
<dbReference type="Proteomes" id="UP000005806">
    <property type="component" value="Unassembled WGS sequence"/>
</dbReference>
<proteinExistence type="predicted"/>
<dbReference type="EMBL" id="CAIH01000389">
    <property type="protein sequence ID" value="CCH94881.1"/>
    <property type="molecule type" value="Genomic_DNA"/>
</dbReference>
<gene>
    <name evidence="1" type="ORF">MICCA_540002</name>
</gene>
<dbReference type="AlphaFoldDB" id="A0A830ZW18"/>
<evidence type="ECO:0000313" key="1">
    <source>
        <dbReference type="EMBL" id="CCH94881.1"/>
    </source>
</evidence>
<accession>A0A830ZW18</accession>
<sequence length="63" mass="7146">MIVNSIAISPSREDQKRGVVKLKDEPNQMRTQITLIARIAFHLSYSDLTTPLYKSCQEILGIN</sequence>
<protein>
    <submittedName>
        <fullName evidence="1">Uncharacterized protein</fullName>
    </submittedName>
</protein>
<comment type="caution">
    <text evidence="1">The sequence shown here is derived from an EMBL/GenBank/DDBJ whole genome shotgun (WGS) entry which is preliminary data.</text>
</comment>
<reference evidence="1 2" key="1">
    <citation type="submission" date="2012-04" db="EMBL/GenBank/DDBJ databases">
        <authorList>
            <person name="Genoscope - CEA"/>
        </authorList>
    </citation>
    <scope>NUCLEOTIDE SEQUENCE [LARGE SCALE GENOMIC DNA]</scope>
    <source>
        <strain evidence="1 2">9432</strain>
    </source>
</reference>
<organism evidence="1 2">
    <name type="scientific">Microcystis aeruginosa PCC 9432</name>
    <dbReference type="NCBI Taxonomy" id="1160280"/>
    <lineage>
        <taxon>Bacteria</taxon>
        <taxon>Bacillati</taxon>
        <taxon>Cyanobacteriota</taxon>
        <taxon>Cyanophyceae</taxon>
        <taxon>Oscillatoriophycideae</taxon>
        <taxon>Chroococcales</taxon>
        <taxon>Microcystaceae</taxon>
        <taxon>Microcystis</taxon>
    </lineage>
</organism>
<evidence type="ECO:0000313" key="2">
    <source>
        <dbReference type="Proteomes" id="UP000005806"/>
    </source>
</evidence>